<name>A0A5H2XNX7_PRUDU</name>
<proteinExistence type="predicted"/>
<dbReference type="AlphaFoldDB" id="A0A5H2XNX7"/>
<sequence length="88" mass="9812">MARPAATTGRLDLRRGYHQTALAPPSFPDPSPPLDARNWPETGDFRRFSPELLSFRSPSILNQIVRVRTLAAQTTISGHFLGVVQEQK</sequence>
<feature type="region of interest" description="Disordered" evidence="1">
    <location>
        <begin position="1"/>
        <end position="41"/>
    </location>
</feature>
<evidence type="ECO:0000256" key="1">
    <source>
        <dbReference type="SAM" id="MobiDB-lite"/>
    </source>
</evidence>
<gene>
    <name evidence="2" type="ORF">Prudu_1143S000100</name>
</gene>
<reference evidence="2" key="1">
    <citation type="journal article" date="2019" name="Science">
        <title>Mutation of a bHLH transcription factor allowed almond domestication.</title>
        <authorList>
            <person name="Sanchez-Perez R."/>
            <person name="Pavan S."/>
            <person name="Mazzeo R."/>
            <person name="Moldovan C."/>
            <person name="Aiese Cigliano R."/>
            <person name="Del Cueto J."/>
            <person name="Ricciardi F."/>
            <person name="Lotti C."/>
            <person name="Ricciardi L."/>
            <person name="Dicenta F."/>
            <person name="Lopez-Marques R.L."/>
            <person name="Lindberg Moller B."/>
        </authorList>
    </citation>
    <scope>NUCLEOTIDE SEQUENCE</scope>
</reference>
<organism evidence="2">
    <name type="scientific">Prunus dulcis</name>
    <name type="common">Almond</name>
    <name type="synonym">Amygdalus dulcis</name>
    <dbReference type="NCBI Taxonomy" id="3755"/>
    <lineage>
        <taxon>Eukaryota</taxon>
        <taxon>Viridiplantae</taxon>
        <taxon>Streptophyta</taxon>
        <taxon>Embryophyta</taxon>
        <taxon>Tracheophyta</taxon>
        <taxon>Spermatophyta</taxon>
        <taxon>Magnoliopsida</taxon>
        <taxon>eudicotyledons</taxon>
        <taxon>Gunneridae</taxon>
        <taxon>Pentapetalae</taxon>
        <taxon>rosids</taxon>
        <taxon>fabids</taxon>
        <taxon>Rosales</taxon>
        <taxon>Rosaceae</taxon>
        <taxon>Amygdaloideae</taxon>
        <taxon>Amygdaleae</taxon>
        <taxon>Prunus</taxon>
    </lineage>
</organism>
<protein>
    <submittedName>
        <fullName evidence="2">NB-ARC domain-containing disease resistance protein</fullName>
    </submittedName>
</protein>
<evidence type="ECO:0000313" key="2">
    <source>
        <dbReference type="EMBL" id="BBN69737.1"/>
    </source>
</evidence>
<dbReference type="EMBL" id="AP021480">
    <property type="protein sequence ID" value="BBN69737.1"/>
    <property type="molecule type" value="Genomic_DNA"/>
</dbReference>
<accession>A0A5H2XNX7</accession>